<dbReference type="CDD" id="cd22529">
    <property type="entry name" value="KH-II_NusA_rpt2"/>
    <property type="match status" value="1"/>
</dbReference>
<evidence type="ECO:0000313" key="12">
    <source>
        <dbReference type="EMBL" id="ATG97458.1"/>
    </source>
</evidence>
<accession>A0A291IRU1</accession>
<dbReference type="CDD" id="cd02134">
    <property type="entry name" value="KH-II_NusA_rpt1"/>
    <property type="match status" value="1"/>
</dbReference>
<feature type="region of interest" description="Disordered" evidence="8">
    <location>
        <begin position="422"/>
        <end position="494"/>
    </location>
</feature>
<dbReference type="Pfam" id="PF13184">
    <property type="entry name" value="KH_NusA_1st"/>
    <property type="match status" value="1"/>
</dbReference>
<comment type="subunit">
    <text evidence="7">Monomer. Binds directly to the core enzyme of the DNA-dependent RNA polymerase and to nascent RNA.</text>
</comment>
<dbReference type="SUPFAM" id="SSF69705">
    <property type="entry name" value="Transcription factor NusA, N-terminal domain"/>
    <property type="match status" value="1"/>
</dbReference>
<feature type="compositionally biased region" description="Acidic residues" evidence="8">
    <location>
        <begin position="470"/>
        <end position="494"/>
    </location>
</feature>
<dbReference type="InterPro" id="IPR010213">
    <property type="entry name" value="TF_NusA"/>
</dbReference>
<feature type="compositionally biased region" description="Basic and acidic residues" evidence="8">
    <location>
        <begin position="422"/>
        <end position="444"/>
    </location>
</feature>
<comment type="function">
    <text evidence="7">Participates in both transcription termination and antitermination.</text>
</comment>
<keyword evidence="4 7" id="KW-0694">RNA-binding</keyword>
<dbReference type="GO" id="GO:0003723">
    <property type="term" value="F:RNA binding"/>
    <property type="evidence" value="ECO:0007669"/>
    <property type="project" value="UniProtKB-UniRule"/>
</dbReference>
<dbReference type="GO" id="GO:0003700">
    <property type="term" value="F:DNA-binding transcription factor activity"/>
    <property type="evidence" value="ECO:0007669"/>
    <property type="project" value="InterPro"/>
</dbReference>
<dbReference type="GO" id="GO:0031564">
    <property type="term" value="P:transcription antitermination"/>
    <property type="evidence" value="ECO:0007669"/>
    <property type="project" value="UniProtKB-UniRule"/>
</dbReference>
<evidence type="ECO:0000259" key="9">
    <source>
        <dbReference type="Pfam" id="PF08529"/>
    </source>
</evidence>
<feature type="region of interest" description="Disordered" evidence="8">
    <location>
        <begin position="370"/>
        <end position="401"/>
    </location>
</feature>
<dbReference type="InterPro" id="IPR036555">
    <property type="entry name" value="NusA_N_sf"/>
</dbReference>
<proteinExistence type="inferred from homology"/>
<evidence type="ECO:0000256" key="6">
    <source>
        <dbReference type="ARBA" id="ARBA00023163"/>
    </source>
</evidence>
<dbReference type="GO" id="GO:0006353">
    <property type="term" value="P:DNA-templated transcription termination"/>
    <property type="evidence" value="ECO:0007669"/>
    <property type="project" value="UniProtKB-UniRule"/>
</dbReference>
<keyword evidence="5 7" id="KW-0805">Transcription regulation</keyword>
<dbReference type="InterPro" id="IPR025249">
    <property type="entry name" value="TF_NusA_KH_1st"/>
</dbReference>
<dbReference type="InterPro" id="IPR009019">
    <property type="entry name" value="KH_sf_prok-type"/>
</dbReference>
<dbReference type="InterPro" id="IPR012340">
    <property type="entry name" value="NA-bd_OB-fold"/>
</dbReference>
<dbReference type="Pfam" id="PF26594">
    <property type="entry name" value="KH_NusA_2nd"/>
    <property type="match status" value="1"/>
</dbReference>
<dbReference type="GO" id="GO:0005829">
    <property type="term" value="C:cytosol"/>
    <property type="evidence" value="ECO:0007669"/>
    <property type="project" value="TreeGrafter"/>
</dbReference>
<keyword evidence="6 7" id="KW-0804">Transcription</keyword>
<dbReference type="PANTHER" id="PTHR22648">
    <property type="entry name" value="TRANSCRIPTION TERMINATION FACTOR NUSA"/>
    <property type="match status" value="1"/>
</dbReference>
<sequence length="494" mass="56377">MKNTAEILEALTQIATEKEIDKEEVIEGIKEGFKKAYERFFDPEAVTEVDFDEQTGAIKMFLLLKVVQKVDDDWLEIGINEAKDEFGDNVAIGDVVKRPVEFEDEFSRLAVHQVRQIVQQKIRSSERERIYNKFIDKAHELLTGKVVGMNDQGTAYLVDVDGVNASLWNKKLIPDDEFEVGDFVTFYVEDVEKDNRFSQIQASRTAPGFLKKIIEREIPEVADGTIEIMGVSRQPGVRAKVAAISHDENIEPIGSIVGPQGSRITNISNQLNGEKIDVVEWNEDINKFIMNAMAPVRVVSVDVDEENNEADIIVPDEQLSLAIGRNGIAARIVANLLKMKINILSVSQAQELGIPVQWNGNITEEELTSKDFLDATNRRKNKTNQPSKPNFKNNKTSQRANYDPIADLEQELERFQAELAKENETHEQKQEQKFAQEQVNHEEEKIEEDIKEVETNLDEIQENLKAFEEITSDDEEDEDEDFDDEDFDSYYDEK</sequence>
<dbReference type="InterPro" id="IPR030842">
    <property type="entry name" value="TF_NusA_bacterial"/>
</dbReference>
<evidence type="ECO:0000259" key="11">
    <source>
        <dbReference type="Pfam" id="PF26594"/>
    </source>
</evidence>
<dbReference type="Proteomes" id="UP000232227">
    <property type="component" value="Chromosome"/>
</dbReference>
<gene>
    <name evidence="7" type="primary">nusA</name>
    <name evidence="12" type="ORF">CP520_01645</name>
</gene>
<evidence type="ECO:0000256" key="1">
    <source>
        <dbReference type="ARBA" id="ARBA00022472"/>
    </source>
</evidence>
<keyword evidence="13" id="KW-1185">Reference proteome</keyword>
<dbReference type="OrthoDB" id="9807233at2"/>
<evidence type="ECO:0000259" key="10">
    <source>
        <dbReference type="Pfam" id="PF13184"/>
    </source>
</evidence>
<feature type="domain" description="Transcription factor NusA N-terminal" evidence="9">
    <location>
        <begin position="6"/>
        <end position="128"/>
    </location>
</feature>
<dbReference type="Gene3D" id="3.30.300.20">
    <property type="match status" value="2"/>
</dbReference>
<evidence type="ECO:0000256" key="7">
    <source>
        <dbReference type="HAMAP-Rule" id="MF_00945"/>
    </source>
</evidence>
<dbReference type="AlphaFoldDB" id="A0A291IRU1"/>
<dbReference type="NCBIfam" id="TIGR01953">
    <property type="entry name" value="NusA"/>
    <property type="match status" value="1"/>
</dbReference>
<dbReference type="Gene3D" id="2.40.50.140">
    <property type="entry name" value="Nucleic acid-binding proteins"/>
    <property type="match status" value="1"/>
</dbReference>
<evidence type="ECO:0000256" key="5">
    <source>
        <dbReference type="ARBA" id="ARBA00023015"/>
    </source>
</evidence>
<name>A0A291IRU1_9MOLU</name>
<dbReference type="PANTHER" id="PTHR22648:SF0">
    <property type="entry name" value="TRANSCRIPTION TERMINATION_ANTITERMINATION PROTEIN NUSA"/>
    <property type="match status" value="1"/>
</dbReference>
<keyword evidence="3 7" id="KW-0889">Transcription antitermination</keyword>
<dbReference type="EMBL" id="CP023668">
    <property type="protein sequence ID" value="ATG97458.1"/>
    <property type="molecule type" value="Genomic_DNA"/>
</dbReference>
<dbReference type="RefSeq" id="WP_096862746.1">
    <property type="nucleotide sequence ID" value="NZ_CP023668.1"/>
</dbReference>
<evidence type="ECO:0000256" key="4">
    <source>
        <dbReference type="ARBA" id="ARBA00022884"/>
    </source>
</evidence>
<dbReference type="InterPro" id="IPR015946">
    <property type="entry name" value="KH_dom-like_a/b"/>
</dbReference>
<organism evidence="12 13">
    <name type="scientific">Mesoplasma lactucae ATCC 49193</name>
    <dbReference type="NCBI Taxonomy" id="81460"/>
    <lineage>
        <taxon>Bacteria</taxon>
        <taxon>Bacillati</taxon>
        <taxon>Mycoplasmatota</taxon>
        <taxon>Mollicutes</taxon>
        <taxon>Entomoplasmatales</taxon>
        <taxon>Entomoplasmataceae</taxon>
        <taxon>Mesoplasma</taxon>
    </lineage>
</organism>
<feature type="domain" description="Transcription factor NusA first KH" evidence="10">
    <location>
        <begin position="204"/>
        <end position="281"/>
    </location>
</feature>
<dbReference type="HAMAP" id="MF_00945_B">
    <property type="entry name" value="NusA_B"/>
    <property type="match status" value="1"/>
</dbReference>
<dbReference type="SUPFAM" id="SSF50249">
    <property type="entry name" value="Nucleic acid-binding proteins"/>
    <property type="match status" value="1"/>
</dbReference>
<dbReference type="KEGG" id="mlac:CP520_01645"/>
<evidence type="ECO:0000256" key="8">
    <source>
        <dbReference type="SAM" id="MobiDB-lite"/>
    </source>
</evidence>
<evidence type="ECO:0000256" key="3">
    <source>
        <dbReference type="ARBA" id="ARBA00022814"/>
    </source>
</evidence>
<keyword evidence="1 7" id="KW-0806">Transcription termination</keyword>
<feature type="compositionally biased region" description="Polar residues" evidence="8">
    <location>
        <begin position="383"/>
        <end position="400"/>
    </location>
</feature>
<dbReference type="Pfam" id="PF08529">
    <property type="entry name" value="NusA_N"/>
    <property type="match status" value="1"/>
</dbReference>
<evidence type="ECO:0000313" key="13">
    <source>
        <dbReference type="Proteomes" id="UP000232227"/>
    </source>
</evidence>
<reference evidence="12 13" key="1">
    <citation type="submission" date="2017-09" db="EMBL/GenBank/DDBJ databases">
        <title>SPAdes assembly of the Mesoplasma lactucae genome.</title>
        <authorList>
            <person name="Knight T.F."/>
            <person name="Rubinstein R."/>
            <person name="Citino T."/>
        </authorList>
    </citation>
    <scope>NUCLEOTIDE SEQUENCE [LARGE SCALE GENOMIC DNA]</scope>
    <source>
        <strain evidence="12 13">831-C4</strain>
    </source>
</reference>
<feature type="compositionally biased region" description="Acidic residues" evidence="8">
    <location>
        <begin position="445"/>
        <end position="461"/>
    </location>
</feature>
<feature type="domain" description="NusA-like second KH" evidence="11">
    <location>
        <begin position="286"/>
        <end position="351"/>
    </location>
</feature>
<protein>
    <recommendedName>
        <fullName evidence="7">Transcription termination/antitermination protein NusA</fullName>
    </recommendedName>
</protein>
<comment type="similarity">
    <text evidence="7">Belongs to the NusA family.</text>
</comment>
<keyword evidence="2 7" id="KW-0963">Cytoplasm</keyword>
<comment type="subcellular location">
    <subcellularLocation>
        <location evidence="7">Cytoplasm</location>
    </subcellularLocation>
</comment>
<dbReference type="Gene3D" id="3.30.1480.10">
    <property type="entry name" value="NusA, N-terminal domain"/>
    <property type="match status" value="1"/>
</dbReference>
<evidence type="ECO:0000256" key="2">
    <source>
        <dbReference type="ARBA" id="ARBA00022490"/>
    </source>
</evidence>
<dbReference type="SUPFAM" id="SSF54814">
    <property type="entry name" value="Prokaryotic type KH domain (KH-domain type II)"/>
    <property type="match status" value="2"/>
</dbReference>
<dbReference type="InterPro" id="IPR013735">
    <property type="entry name" value="TF_NusA_N"/>
</dbReference>
<dbReference type="FunFam" id="3.30.300.20:FF:000002">
    <property type="entry name" value="Transcription termination/antitermination protein NusA"/>
    <property type="match status" value="1"/>
</dbReference>
<dbReference type="InterPro" id="IPR058582">
    <property type="entry name" value="KH_NusA_2nd"/>
</dbReference>